<feature type="region of interest" description="Disordered" evidence="4">
    <location>
        <begin position="115"/>
        <end position="167"/>
    </location>
</feature>
<name>A0A830HJK2_9CHLO</name>
<organism evidence="6 7">
    <name type="scientific">Pycnococcus provasolii</name>
    <dbReference type="NCBI Taxonomy" id="41880"/>
    <lineage>
        <taxon>Eukaryota</taxon>
        <taxon>Viridiplantae</taxon>
        <taxon>Chlorophyta</taxon>
        <taxon>Pseudoscourfieldiophyceae</taxon>
        <taxon>Pseudoscourfieldiales</taxon>
        <taxon>Pycnococcaceae</taxon>
        <taxon>Pycnococcus</taxon>
    </lineage>
</organism>
<dbReference type="GO" id="GO:0016020">
    <property type="term" value="C:membrane"/>
    <property type="evidence" value="ECO:0007669"/>
    <property type="project" value="InterPro"/>
</dbReference>
<keyword evidence="3" id="KW-0998">Cell outer membrane</keyword>
<evidence type="ECO:0000259" key="5">
    <source>
        <dbReference type="PROSITE" id="PS51123"/>
    </source>
</evidence>
<comment type="subcellular location">
    <subcellularLocation>
        <location evidence="1">Cell outer membrane</location>
    </subcellularLocation>
</comment>
<evidence type="ECO:0000256" key="3">
    <source>
        <dbReference type="ARBA" id="ARBA00023237"/>
    </source>
</evidence>
<feature type="compositionally biased region" description="Pro residues" evidence="4">
    <location>
        <begin position="126"/>
        <end position="140"/>
    </location>
</feature>
<feature type="compositionally biased region" description="Pro residues" evidence="4">
    <location>
        <begin position="153"/>
        <end position="167"/>
    </location>
</feature>
<dbReference type="InterPro" id="IPR006664">
    <property type="entry name" value="OMP_bac"/>
</dbReference>
<reference evidence="6" key="1">
    <citation type="submission" date="2020-10" db="EMBL/GenBank/DDBJ databases">
        <title>Unveiling of a novel bifunctional photoreceptor, Dualchrome1, isolated from a cosmopolitan green alga.</title>
        <authorList>
            <person name="Suzuki S."/>
            <person name="Kawachi M."/>
        </authorList>
    </citation>
    <scope>NUCLEOTIDE SEQUENCE</scope>
    <source>
        <strain evidence="6">NIES 2893</strain>
    </source>
</reference>
<accession>A0A830HJK2</accession>
<evidence type="ECO:0000256" key="2">
    <source>
        <dbReference type="ARBA" id="ARBA00023136"/>
    </source>
</evidence>
<dbReference type="InterPro" id="IPR006665">
    <property type="entry name" value="OmpA-like"/>
</dbReference>
<dbReference type="Pfam" id="PF00691">
    <property type="entry name" value="OmpA"/>
    <property type="match status" value="1"/>
</dbReference>
<dbReference type="PANTHER" id="PTHR30329:SF21">
    <property type="entry name" value="LIPOPROTEIN YIAD-RELATED"/>
    <property type="match status" value="1"/>
</dbReference>
<sequence>MLEKDFVKRILDVDARVLSTQSNALELLKSAECLGAAATGLEEEMKEEAHAARTAWRRAANSAIGHDLKVPLAPVPLTRASVAFASKACAPLFDWCVTTVKEAIALQEEQAKKMEQEEVEDVVEIPPTPPQQPRPRPPPRLSLSDEVKAYSSSPPPARAPPPAPPPVEAAEIAHVDVVVKQKVTFEKGKATVTDANIPALLAVVEVLKDFPTCPVLEVVGRPDPRDSEDKEYCVKLSAERAEAVCKWLVSNGCGMTMGRLRATTMEPNGTSAGGRRKATSSELIESKFWHIKFNVVAEIRIRDMVCFGPSSSELTSQSEETLRAVAMCSKEHRLQRLTIEGHTCDQGPDNFNQELSEERAESVEKFLKQLGCGDMNLRVVGYGSKLPVDSNGCRDGRTRNRRVQFLCL</sequence>
<dbReference type="EMBL" id="BNJQ01000011">
    <property type="protein sequence ID" value="GHP05741.1"/>
    <property type="molecule type" value="Genomic_DNA"/>
</dbReference>
<feature type="domain" description="OmpA-like" evidence="5">
    <location>
        <begin position="296"/>
        <end position="408"/>
    </location>
</feature>
<dbReference type="PRINTS" id="PR01021">
    <property type="entry name" value="OMPADOMAIN"/>
</dbReference>
<gene>
    <name evidence="6" type="ORF">PPROV_000449000</name>
</gene>
<evidence type="ECO:0000256" key="1">
    <source>
        <dbReference type="ARBA" id="ARBA00004442"/>
    </source>
</evidence>
<dbReference type="InterPro" id="IPR036737">
    <property type="entry name" value="OmpA-like_sf"/>
</dbReference>
<dbReference type="OrthoDB" id="8300695at2759"/>
<evidence type="ECO:0000313" key="7">
    <source>
        <dbReference type="Proteomes" id="UP000660262"/>
    </source>
</evidence>
<dbReference type="CDD" id="cd07185">
    <property type="entry name" value="OmpA_C-like"/>
    <property type="match status" value="1"/>
</dbReference>
<dbReference type="PANTHER" id="PTHR30329">
    <property type="entry name" value="STATOR ELEMENT OF FLAGELLAR MOTOR COMPLEX"/>
    <property type="match status" value="1"/>
</dbReference>
<protein>
    <recommendedName>
        <fullName evidence="5">OmpA-like domain-containing protein</fullName>
    </recommendedName>
</protein>
<dbReference type="Gene3D" id="3.30.1330.60">
    <property type="entry name" value="OmpA-like domain"/>
    <property type="match status" value="2"/>
</dbReference>
<dbReference type="Proteomes" id="UP000660262">
    <property type="component" value="Unassembled WGS sequence"/>
</dbReference>
<dbReference type="PROSITE" id="PS51123">
    <property type="entry name" value="OMPA_2"/>
    <property type="match status" value="1"/>
</dbReference>
<keyword evidence="7" id="KW-1185">Reference proteome</keyword>
<keyword evidence="2" id="KW-0472">Membrane</keyword>
<proteinExistence type="predicted"/>
<evidence type="ECO:0000256" key="4">
    <source>
        <dbReference type="SAM" id="MobiDB-lite"/>
    </source>
</evidence>
<dbReference type="AlphaFoldDB" id="A0A830HJK2"/>
<evidence type="ECO:0000313" key="6">
    <source>
        <dbReference type="EMBL" id="GHP05741.1"/>
    </source>
</evidence>
<dbReference type="InterPro" id="IPR050330">
    <property type="entry name" value="Bact_OuterMem_StrucFunc"/>
</dbReference>
<dbReference type="SUPFAM" id="SSF103088">
    <property type="entry name" value="OmpA-like"/>
    <property type="match status" value="2"/>
</dbReference>
<comment type="caution">
    <text evidence="6">The sequence shown here is derived from an EMBL/GenBank/DDBJ whole genome shotgun (WGS) entry which is preliminary data.</text>
</comment>